<evidence type="ECO:0000313" key="2">
    <source>
        <dbReference type="EMBL" id="CAG07059.1"/>
    </source>
</evidence>
<reference evidence="2" key="1">
    <citation type="journal article" date="2004" name="Nature">
        <title>Genome duplication in the teleost fish Tetraodon nigroviridis reveals the early vertebrate proto-karyotype.</title>
        <authorList>
            <person name="Jaillon O."/>
            <person name="Aury J.-M."/>
            <person name="Brunet F."/>
            <person name="Petit J.-L."/>
            <person name="Stange-Thomann N."/>
            <person name="Mauceli E."/>
            <person name="Bouneau L."/>
            <person name="Fischer C."/>
            <person name="Ozouf-Costaz C."/>
            <person name="Bernot A."/>
            <person name="Nicaud S."/>
            <person name="Jaffe D."/>
            <person name="Fisher S."/>
            <person name="Lutfalla G."/>
            <person name="Dossat C."/>
            <person name="Segurens B."/>
            <person name="Dasilva C."/>
            <person name="Salanoubat M."/>
            <person name="Levy M."/>
            <person name="Boudet N."/>
            <person name="Castellano S."/>
            <person name="Anthouard V."/>
            <person name="Jubin C."/>
            <person name="Castelli V."/>
            <person name="Katinka M."/>
            <person name="Vacherie B."/>
            <person name="Biemont C."/>
            <person name="Skalli Z."/>
            <person name="Cattolico L."/>
            <person name="Poulain J."/>
            <person name="De Berardinis V."/>
            <person name="Cruaud C."/>
            <person name="Duprat S."/>
            <person name="Brottier P."/>
            <person name="Coutanceau J.-P."/>
            <person name="Gouzy J."/>
            <person name="Parra G."/>
            <person name="Lardier G."/>
            <person name="Chapple C."/>
            <person name="McKernan K.J."/>
            <person name="McEwan P."/>
            <person name="Bosak S."/>
            <person name="Kellis M."/>
            <person name="Volff J.-N."/>
            <person name="Guigo R."/>
            <person name="Zody M.C."/>
            <person name="Mesirov J."/>
            <person name="Lindblad-Toh K."/>
            <person name="Birren B."/>
            <person name="Nusbaum C."/>
            <person name="Kahn D."/>
            <person name="Robinson-Rechavi M."/>
            <person name="Laudet V."/>
            <person name="Schachter V."/>
            <person name="Quetier F."/>
            <person name="Saurin W."/>
            <person name="Scarpelli C."/>
            <person name="Wincker P."/>
            <person name="Lander E.S."/>
            <person name="Weissenbach J."/>
            <person name="Roest Crollius H."/>
        </authorList>
    </citation>
    <scope>NUCLEOTIDE SEQUENCE [LARGE SCALE GENOMIC DNA]</scope>
</reference>
<accession>Q4RX23</accession>
<dbReference type="AlphaFoldDB" id="Q4RX23"/>
<comment type="caution">
    <text evidence="2">The sequence shown here is derived from an EMBL/GenBank/DDBJ whole genome shotgun (WGS) entry which is preliminary data.</text>
</comment>
<dbReference type="OrthoDB" id="9950301at2759"/>
<keyword evidence="1" id="KW-0812">Transmembrane</keyword>
<gene>
    <name evidence="2" type="ORF">GSTENG00027597001</name>
</gene>
<keyword evidence="1" id="KW-0472">Membrane</keyword>
<organism evidence="2">
    <name type="scientific">Tetraodon nigroviridis</name>
    <name type="common">Spotted green pufferfish</name>
    <name type="synonym">Chelonodon nigroviridis</name>
    <dbReference type="NCBI Taxonomy" id="99883"/>
    <lineage>
        <taxon>Eukaryota</taxon>
        <taxon>Metazoa</taxon>
        <taxon>Chordata</taxon>
        <taxon>Craniata</taxon>
        <taxon>Vertebrata</taxon>
        <taxon>Euteleostomi</taxon>
        <taxon>Actinopterygii</taxon>
        <taxon>Neopterygii</taxon>
        <taxon>Teleostei</taxon>
        <taxon>Neoteleostei</taxon>
        <taxon>Acanthomorphata</taxon>
        <taxon>Eupercaria</taxon>
        <taxon>Tetraodontiformes</taxon>
        <taxon>Tetradontoidea</taxon>
        <taxon>Tetraodontidae</taxon>
        <taxon>Tetraodon</taxon>
    </lineage>
</organism>
<protein>
    <submittedName>
        <fullName evidence="2">(spotted green pufferfish) hypothetical protein</fullName>
    </submittedName>
</protein>
<dbReference type="KEGG" id="tng:GSTEN00027597G001"/>
<dbReference type="EMBL" id="CAAE01014979">
    <property type="protein sequence ID" value="CAG07059.1"/>
    <property type="molecule type" value="Genomic_DNA"/>
</dbReference>
<sequence length="59" mass="6499">METPLEVLSRAASFVHANEEDGRFDESAALGLLCVSVSGGFWFFLSAQSVQKLQHEQNN</sequence>
<keyword evidence="1" id="KW-1133">Transmembrane helix</keyword>
<name>Q4RX23_TETNG</name>
<feature type="transmembrane region" description="Helical" evidence="1">
    <location>
        <begin position="28"/>
        <end position="45"/>
    </location>
</feature>
<reference evidence="2" key="2">
    <citation type="submission" date="2004-02" db="EMBL/GenBank/DDBJ databases">
        <authorList>
            <consortium name="Genoscope"/>
            <consortium name="Whitehead Institute Centre for Genome Research"/>
        </authorList>
    </citation>
    <scope>NUCLEOTIDE SEQUENCE</scope>
</reference>
<proteinExistence type="predicted"/>
<evidence type="ECO:0000256" key="1">
    <source>
        <dbReference type="SAM" id="Phobius"/>
    </source>
</evidence>